<dbReference type="InterPro" id="IPR036397">
    <property type="entry name" value="RNaseH_sf"/>
</dbReference>
<dbReference type="Gene3D" id="3.30.420.10">
    <property type="entry name" value="Ribonuclease H-like superfamily/Ribonuclease H"/>
    <property type="match status" value="1"/>
</dbReference>
<name>A0A0R0CWM0_9GAMM</name>
<dbReference type="Proteomes" id="UP000052052">
    <property type="component" value="Unassembled WGS sequence"/>
</dbReference>
<evidence type="ECO:0008006" key="3">
    <source>
        <dbReference type="Google" id="ProtNLM"/>
    </source>
</evidence>
<reference evidence="1 2" key="1">
    <citation type="submission" date="2015-05" db="EMBL/GenBank/DDBJ databases">
        <title>Genome sequencing and analysis of members of genus Stenotrophomonas.</title>
        <authorList>
            <person name="Patil P.P."/>
            <person name="Midha S."/>
            <person name="Patil P.B."/>
        </authorList>
    </citation>
    <scope>NUCLEOTIDE SEQUENCE [LARGE SCALE GENOMIC DNA]</scope>
    <source>
        <strain evidence="1 2">DSM 21858</strain>
    </source>
</reference>
<gene>
    <name evidence="1" type="ORF">ABB29_05540</name>
</gene>
<protein>
    <recommendedName>
        <fullName evidence="3">Integrase catalytic domain-containing protein</fullName>
    </recommendedName>
</protein>
<dbReference type="OrthoDB" id="8736397at2"/>
<dbReference type="EMBL" id="LDJL01000005">
    <property type="protein sequence ID" value="KRG70535.1"/>
    <property type="molecule type" value="Genomic_DNA"/>
</dbReference>
<dbReference type="AlphaFoldDB" id="A0A0R0CWM0"/>
<dbReference type="GO" id="GO:0003676">
    <property type="term" value="F:nucleic acid binding"/>
    <property type="evidence" value="ECO:0007669"/>
    <property type="project" value="InterPro"/>
</dbReference>
<sequence>MSQIPLALEEVQAWPEPIVTTLSAAKQSQYEKRRGALLSMADGLALKTAANKHGVREGTLNDTLEKARTLAPDGMPWGWRACVPHRVRGASTAPTRLPENAVPGAFKQLVRHVEGLQDLLGGFKGTLPTRVKASSQFEKFFEKVLTHVRTRTGSSGYPFNAPDKGRRALLEFLKRARQRIVETEPEGEADEAAEAKQLQQVFELDVMERLEFDAHKMDAELYMEVESTRGRSVLRKIPCVWLLLVIDSVSRLILGWSLVMGRAYTQIDVLRVFSMSLLPWEPRDLLVPQMKYVVGSGVGTSCIEGQVLRGIVTAADNAMAHHAKLTTTNLARYHRGVIHLGRPRVPETRGILEAMFRQIENGAIRMLPGGFEPARDQDTPQHATTPYNPKDYPINLEAMHDLLDVIMAGHNATSLDSLHDHSALDVVRRHVQAGRWSFQSSRNVDDAERLMWDLQWVTIKGNIKEGRQPYVNFLRARYRGFGMRDRWDLVGDKFLASYNLNDLRTINLIDKKGELFVKLTALPPWSRTRHDFDLRKLISRWSKRGLFSIAGVDDAVDAYRAYVKSHARTSPLAPTQMAHLRPQPETARPGRTTASERAFVPRSGSVTFDYVKDPTK</sequence>
<evidence type="ECO:0000313" key="1">
    <source>
        <dbReference type="EMBL" id="KRG70535.1"/>
    </source>
</evidence>
<organism evidence="1 2">
    <name type="scientific">Pseudoxanthomonas dokdonensis</name>
    <dbReference type="NCBI Taxonomy" id="344882"/>
    <lineage>
        <taxon>Bacteria</taxon>
        <taxon>Pseudomonadati</taxon>
        <taxon>Pseudomonadota</taxon>
        <taxon>Gammaproteobacteria</taxon>
        <taxon>Lysobacterales</taxon>
        <taxon>Lysobacteraceae</taxon>
        <taxon>Pseudoxanthomonas</taxon>
    </lineage>
</organism>
<evidence type="ECO:0000313" key="2">
    <source>
        <dbReference type="Proteomes" id="UP000052052"/>
    </source>
</evidence>
<proteinExistence type="predicted"/>
<dbReference type="STRING" id="344882.ABB29_05540"/>
<keyword evidence="2" id="KW-1185">Reference proteome</keyword>
<dbReference type="RefSeq" id="WP_057657622.1">
    <property type="nucleotide sequence ID" value="NZ_LDJL01000005.1"/>
</dbReference>
<comment type="caution">
    <text evidence="1">The sequence shown here is derived from an EMBL/GenBank/DDBJ whole genome shotgun (WGS) entry which is preliminary data.</text>
</comment>
<dbReference type="PATRIC" id="fig|344882.3.peg.2443"/>
<accession>A0A0R0CWM0</accession>